<proteinExistence type="inferred from homology"/>
<comment type="similarity">
    <text evidence="2 10">Belongs to the enoyl-CoA hydratase/isomerase family.</text>
</comment>
<dbReference type="GO" id="GO:0006635">
    <property type="term" value="P:fatty acid beta-oxidation"/>
    <property type="evidence" value="ECO:0007669"/>
    <property type="project" value="TreeGrafter"/>
</dbReference>
<dbReference type="InterPro" id="IPR018376">
    <property type="entry name" value="Enoyl-CoA_hyd/isom_CS"/>
</dbReference>
<comment type="catalytic activity">
    <reaction evidence="6">
        <text>a (3S)-3-hydroxyacyl-CoA = a (2E)-enoyl-CoA + H2O</text>
        <dbReference type="Rhea" id="RHEA:16105"/>
        <dbReference type="ChEBI" id="CHEBI:15377"/>
        <dbReference type="ChEBI" id="CHEBI:57318"/>
        <dbReference type="ChEBI" id="CHEBI:58856"/>
        <dbReference type="EC" id="4.2.1.17"/>
    </reaction>
</comment>
<evidence type="ECO:0000256" key="3">
    <source>
        <dbReference type="ARBA" id="ARBA00012076"/>
    </source>
</evidence>
<dbReference type="CDD" id="cd06558">
    <property type="entry name" value="crotonase-like"/>
    <property type="match status" value="1"/>
</dbReference>
<dbReference type="InterPro" id="IPR001753">
    <property type="entry name" value="Enoyl-CoA_hydra/iso"/>
</dbReference>
<dbReference type="Gene3D" id="1.10.12.10">
    <property type="entry name" value="Lyase 2-enoyl-coa Hydratase, Chain A, domain 2"/>
    <property type="match status" value="1"/>
</dbReference>
<dbReference type="SUPFAM" id="SSF52096">
    <property type="entry name" value="ClpP/crotonase"/>
    <property type="match status" value="1"/>
</dbReference>
<dbReference type="Proteomes" id="UP000466307">
    <property type="component" value="Unassembled WGS sequence"/>
</dbReference>
<dbReference type="EMBL" id="JAADZU010000019">
    <property type="protein sequence ID" value="NDK89537.1"/>
    <property type="molecule type" value="Genomic_DNA"/>
</dbReference>
<protein>
    <recommendedName>
        <fullName evidence="8">Probable enoyl-CoA hydratase EchA17</fullName>
        <ecNumber evidence="3">4.2.1.17</ecNumber>
    </recommendedName>
    <alternativeName>
        <fullName evidence="9">Probable enoyl-CoA hydratase echA17</fullName>
    </alternativeName>
</protein>
<evidence type="ECO:0000256" key="2">
    <source>
        <dbReference type="ARBA" id="ARBA00005254"/>
    </source>
</evidence>
<gene>
    <name evidence="11" type="ORF">GYA93_08090</name>
</gene>
<dbReference type="PANTHER" id="PTHR11941:SF54">
    <property type="entry name" value="ENOYL-COA HYDRATASE, MITOCHONDRIAL"/>
    <property type="match status" value="1"/>
</dbReference>
<dbReference type="FunFam" id="1.10.12.10:FF:000001">
    <property type="entry name" value="Probable enoyl-CoA hydratase, mitochondrial"/>
    <property type="match status" value="1"/>
</dbReference>
<dbReference type="Pfam" id="PF00378">
    <property type="entry name" value="ECH_1"/>
    <property type="match status" value="1"/>
</dbReference>
<evidence type="ECO:0000256" key="6">
    <source>
        <dbReference type="ARBA" id="ARBA00023709"/>
    </source>
</evidence>
<evidence type="ECO:0000313" key="12">
    <source>
        <dbReference type="Proteomes" id="UP000466307"/>
    </source>
</evidence>
<dbReference type="PROSITE" id="PS00166">
    <property type="entry name" value="ENOYL_COA_HYDRATASE"/>
    <property type="match status" value="1"/>
</dbReference>
<name>A0A7K3LPT2_9ACTN</name>
<dbReference type="EC" id="4.2.1.17" evidence="3"/>
<keyword evidence="4" id="KW-0443">Lipid metabolism</keyword>
<keyword evidence="4" id="KW-0276">Fatty acid metabolism</keyword>
<evidence type="ECO:0000256" key="4">
    <source>
        <dbReference type="ARBA" id="ARBA00022832"/>
    </source>
</evidence>
<keyword evidence="5" id="KW-0456">Lyase</keyword>
<evidence type="ECO:0000256" key="10">
    <source>
        <dbReference type="RuleBase" id="RU003707"/>
    </source>
</evidence>
<sequence length="258" mass="27320">MSSSDTLTLTVDDDGVAQLTLNRPAALNALNTTMMTEFSAALRQVTDSGARVLVLTGAGRAFAAGADIAEMRDRTFGDMTDSNHLAAWEELADLRIPTIGAVNGFALGGGCEIAMMCDILIAGAGASFGQPEIGLGIIPGIGGTQRLTRLVGKAQAMDLILTGRRVDAAEALRIGLVSRVVPDDDVLEEALVVARQIAGFSGRAARAAKECVLRADQTTLSEGLLFERRWFHSLFAFDDQTEGMTAFLDKRPARFTDG</sequence>
<evidence type="ECO:0000256" key="7">
    <source>
        <dbReference type="ARBA" id="ARBA00023717"/>
    </source>
</evidence>
<organism evidence="11 12">
    <name type="scientific">Gordonia desulfuricans</name>
    <dbReference type="NCBI Taxonomy" id="89051"/>
    <lineage>
        <taxon>Bacteria</taxon>
        <taxon>Bacillati</taxon>
        <taxon>Actinomycetota</taxon>
        <taxon>Actinomycetes</taxon>
        <taxon>Mycobacteriales</taxon>
        <taxon>Gordoniaceae</taxon>
        <taxon>Gordonia</taxon>
    </lineage>
</organism>
<evidence type="ECO:0000256" key="5">
    <source>
        <dbReference type="ARBA" id="ARBA00023239"/>
    </source>
</evidence>
<dbReference type="FunFam" id="3.90.226.10:FF:000009">
    <property type="entry name" value="Carnitinyl-CoA dehydratase"/>
    <property type="match status" value="1"/>
</dbReference>
<dbReference type="RefSeq" id="WP_059035177.1">
    <property type="nucleotide sequence ID" value="NZ_JAADZU010000019.1"/>
</dbReference>
<evidence type="ECO:0000256" key="1">
    <source>
        <dbReference type="ARBA" id="ARBA00002994"/>
    </source>
</evidence>
<evidence type="ECO:0000256" key="9">
    <source>
        <dbReference type="ARBA" id="ARBA00073436"/>
    </source>
</evidence>
<comment type="catalytic activity">
    <reaction evidence="7">
        <text>a 4-saturated-(3S)-3-hydroxyacyl-CoA = a (3E)-enoyl-CoA + H2O</text>
        <dbReference type="Rhea" id="RHEA:20724"/>
        <dbReference type="ChEBI" id="CHEBI:15377"/>
        <dbReference type="ChEBI" id="CHEBI:58521"/>
        <dbReference type="ChEBI" id="CHEBI:137480"/>
        <dbReference type="EC" id="4.2.1.17"/>
    </reaction>
</comment>
<dbReference type="PANTHER" id="PTHR11941">
    <property type="entry name" value="ENOYL-COA HYDRATASE-RELATED"/>
    <property type="match status" value="1"/>
</dbReference>
<evidence type="ECO:0000313" key="11">
    <source>
        <dbReference type="EMBL" id="NDK89537.1"/>
    </source>
</evidence>
<reference evidence="11 12" key="1">
    <citation type="submission" date="2020-01" db="EMBL/GenBank/DDBJ databases">
        <title>Investigation of new actinobacteria for the biodesulphurisation of diesel fuel.</title>
        <authorList>
            <person name="Athi Narayanan S.M."/>
        </authorList>
    </citation>
    <scope>NUCLEOTIDE SEQUENCE [LARGE SCALE GENOMIC DNA]</scope>
    <source>
        <strain evidence="11 12">213E</strain>
    </source>
</reference>
<dbReference type="AlphaFoldDB" id="A0A7K3LPT2"/>
<accession>A0A7K3LPT2</accession>
<evidence type="ECO:0000256" key="8">
    <source>
        <dbReference type="ARBA" id="ARBA00039456"/>
    </source>
</evidence>
<keyword evidence="12" id="KW-1185">Reference proteome</keyword>
<dbReference type="InterPro" id="IPR014748">
    <property type="entry name" value="Enoyl-CoA_hydra_C"/>
</dbReference>
<dbReference type="GO" id="GO:0004300">
    <property type="term" value="F:enoyl-CoA hydratase activity"/>
    <property type="evidence" value="ECO:0007669"/>
    <property type="project" value="UniProtKB-EC"/>
</dbReference>
<dbReference type="InterPro" id="IPR029045">
    <property type="entry name" value="ClpP/crotonase-like_dom_sf"/>
</dbReference>
<comment type="function">
    <text evidence="1">Could possibly oxidize fatty acids using specific components.</text>
</comment>
<comment type="caution">
    <text evidence="11">The sequence shown here is derived from an EMBL/GenBank/DDBJ whole genome shotgun (WGS) entry which is preliminary data.</text>
</comment>
<dbReference type="Gene3D" id="3.90.226.10">
    <property type="entry name" value="2-enoyl-CoA Hydratase, Chain A, domain 1"/>
    <property type="match status" value="1"/>
</dbReference>